<reference evidence="2 3" key="1">
    <citation type="submission" date="2020-08" db="EMBL/GenBank/DDBJ databases">
        <title>Sequencing the genomes of 1000 actinobacteria strains.</title>
        <authorList>
            <person name="Klenk H.-P."/>
        </authorList>
    </citation>
    <scope>NUCLEOTIDE SEQUENCE [LARGE SCALE GENOMIC DNA]</scope>
    <source>
        <strain evidence="2 3">DSM 44772</strain>
    </source>
</reference>
<dbReference type="AlphaFoldDB" id="A0A7W7MXE1"/>
<comment type="caution">
    <text evidence="2">The sequence shown here is derived from an EMBL/GenBank/DDBJ whole genome shotgun (WGS) entry which is preliminary data.</text>
</comment>
<gene>
    <name evidence="2" type="ORF">F4557_002245</name>
</gene>
<proteinExistence type="predicted"/>
<protein>
    <submittedName>
        <fullName evidence="2">Uncharacterized protein</fullName>
    </submittedName>
</protein>
<dbReference type="EMBL" id="JACHMV010000001">
    <property type="protein sequence ID" value="MBB4773827.1"/>
    <property type="molecule type" value="Genomic_DNA"/>
</dbReference>
<feature type="region of interest" description="Disordered" evidence="1">
    <location>
        <begin position="1"/>
        <end position="38"/>
    </location>
</feature>
<accession>A0A7W7MXE1</accession>
<evidence type="ECO:0000256" key="1">
    <source>
        <dbReference type="SAM" id="MobiDB-lite"/>
    </source>
</evidence>
<evidence type="ECO:0000313" key="2">
    <source>
        <dbReference type="EMBL" id="MBB4773827.1"/>
    </source>
</evidence>
<name>A0A7W7MXE1_9ACTN</name>
<dbReference type="Proteomes" id="UP000549343">
    <property type="component" value="Unassembled WGS sequence"/>
</dbReference>
<sequence>MRPKPWLHGTGPAGYGGRTPDDFVVMAGPPSGSDDADD</sequence>
<organism evidence="2 3">
    <name type="scientific">Actinomadura livida</name>
    <dbReference type="NCBI Taxonomy" id="79909"/>
    <lineage>
        <taxon>Bacteria</taxon>
        <taxon>Bacillati</taxon>
        <taxon>Actinomycetota</taxon>
        <taxon>Actinomycetes</taxon>
        <taxon>Streptosporangiales</taxon>
        <taxon>Thermomonosporaceae</taxon>
        <taxon>Actinomadura</taxon>
    </lineage>
</organism>
<evidence type="ECO:0000313" key="3">
    <source>
        <dbReference type="Proteomes" id="UP000549343"/>
    </source>
</evidence>